<evidence type="ECO:0000313" key="1">
    <source>
        <dbReference type="EMBL" id="KWX12446.1"/>
    </source>
</evidence>
<organism evidence="1 2">
    <name type="scientific">Giardia duodenalis assemblage B</name>
    <dbReference type="NCBI Taxonomy" id="1394984"/>
    <lineage>
        <taxon>Eukaryota</taxon>
        <taxon>Metamonada</taxon>
        <taxon>Diplomonadida</taxon>
        <taxon>Hexamitidae</taxon>
        <taxon>Giardiinae</taxon>
        <taxon>Giardia</taxon>
    </lineage>
</organism>
<comment type="caution">
    <text evidence="1">The sequence shown here is derived from an EMBL/GenBank/DDBJ whole genome shotgun (WGS) entry which is preliminary data.</text>
</comment>
<dbReference type="PANTHER" id="PTHR12542">
    <property type="entry name" value="EXOCYST COMPLEX PROTEIN EXO70"/>
    <property type="match status" value="1"/>
</dbReference>
<dbReference type="InterPro" id="IPR004140">
    <property type="entry name" value="Exo70"/>
</dbReference>
<protein>
    <submittedName>
        <fullName evidence="1">Uncharacterized protein</fullName>
    </submittedName>
</protein>
<dbReference type="Proteomes" id="UP000070089">
    <property type="component" value="Unassembled WGS sequence"/>
</dbReference>
<gene>
    <name evidence="1" type="ORF">QR46_3586</name>
</gene>
<dbReference type="VEuPathDB" id="GiardiaDB:QR46_3586"/>
<evidence type="ECO:0000313" key="2">
    <source>
        <dbReference type="Proteomes" id="UP000070089"/>
    </source>
</evidence>
<proteinExistence type="predicted"/>
<dbReference type="AlphaFoldDB" id="A0A132NQY4"/>
<sequence>MMSWPPLRPSGHNMSECYFQKMNPTLPGLLSWIAATIEQQHGLFSSMLDLASKLESQLDVLDPPGADQDPVHSAGHEVLNILALEKEAKVYNACVAEIREALNFITTVSQSQNPTEIDQSNLGQNITAMLKGRKFLHETFADCSTALLGDIQQGIDQSLLAIKRLISTKTRRFYIQRRDILAFIEGSASGVLFSNSGLSRTVSPMTQGSGKVTIELHSLLRFHVQMFAEFVERSLPNTPLYYLVRYITLASSLDTSPSVQVTNTIYDNGRSSTLNASFLSLFDALIASTASPGTFKDAFLDFLNQRIDFLLSVCSSIVSSSGVLKPRAYSKLKGVSVMDTSRWRTETLLIAILDFLRKLPDTLKIRNNKDLKDYLFFNDVQPIPPIHDSPIRGDTQLSLPLRLLAHLHRAKLKEGVASLNRSDHIRANEDGPSPPPPPALYKQESHPFYYYFVYVLSMLLDEREQLVMFINLMLSHYCNDATPLSSGLIADNKPLVESACRLMDVCYSYIATPILQYTCQLCLGLICDIDVKRLTFETLDMLQVLHAMIPVVFLTNYTEVLSFSLGGLPMVDAPSRIVAQAMGREHTVYDSTSSFVNGMGMNDTLLVNSQGGTDTSTPGSKLTWSIPFDAINNTVNEELFASLPKIYATIIDMLNPLASGVVSCSLNQRNFVDQFLQYQYTKSDLNLSTFDSLRHDFLLLMTCIASKSKEVFAAFEETLFIIPARADSINIISELPNIILRLTQQGSYSKSISLGADITRAAQALSPALLANMSIKDASSHDGNINCVCASNGFSAATFVDSNVEFVLQDYIFPSGSENSQTFALEQKLYYLSCILLYRTQSPKGLVNGYLFKLNNLNYLCEAVNADNGPLRRLVSHDFSRFMRKQVDDLITRYYEKIWKPAIIALDLNRLIHDLQHVYDKWHERSSHIITNAIMNELSEVLNQAREVSTRVEGAEGASESWTASEIQDDAETVVGAQKPASHASIKSRRITATLSSCLPKFESLILPLLDAHVTATVPSASLQRKIQDYVLNNVLVVVQQYYNVCQFSPITVSAFKSHDKIAPQSIQKHVERFFCSISGSARSYPTPK</sequence>
<dbReference type="InterPro" id="IPR016159">
    <property type="entry name" value="Cullin_repeat-like_dom_sf"/>
</dbReference>
<accession>A0A132NQY4</accession>
<dbReference type="EMBL" id="JXTI01000117">
    <property type="protein sequence ID" value="KWX12446.1"/>
    <property type="molecule type" value="Genomic_DNA"/>
</dbReference>
<dbReference type="GO" id="GO:0006887">
    <property type="term" value="P:exocytosis"/>
    <property type="evidence" value="ECO:0007669"/>
    <property type="project" value="InterPro"/>
</dbReference>
<dbReference type="OrthoDB" id="1922221at2759"/>
<name>A0A132NQY4_GIAIN</name>
<dbReference type="PANTHER" id="PTHR12542:SF41">
    <property type="entry name" value="EXOCYST COMPLEX COMPONENT 7"/>
    <property type="match status" value="1"/>
</dbReference>
<reference evidence="1 2" key="1">
    <citation type="journal article" date="2015" name="Mol. Biochem. Parasitol.">
        <title>Identification of polymorphic genes for use in assemblage B genotyping assays through comparative genomics of multiple assemblage B Giardia duodenalis isolates.</title>
        <authorList>
            <person name="Wielinga C."/>
            <person name="Thompson R.C."/>
            <person name="Monis P."/>
            <person name="Ryan U."/>
        </authorList>
    </citation>
    <scope>NUCLEOTIDE SEQUENCE [LARGE SCALE GENOMIC DNA]</scope>
    <source>
        <strain evidence="1 2">BAH15c1</strain>
    </source>
</reference>
<dbReference type="SUPFAM" id="SSF74788">
    <property type="entry name" value="Cullin repeat-like"/>
    <property type="match status" value="1"/>
</dbReference>
<dbReference type="GO" id="GO:0000145">
    <property type="term" value="C:exocyst"/>
    <property type="evidence" value="ECO:0007669"/>
    <property type="project" value="InterPro"/>
</dbReference>